<dbReference type="InterPro" id="IPR037401">
    <property type="entry name" value="SnoaL-like"/>
</dbReference>
<dbReference type="Gene3D" id="3.10.450.50">
    <property type="match status" value="1"/>
</dbReference>
<keyword evidence="3" id="KW-1185">Reference proteome</keyword>
<dbReference type="AlphaFoldDB" id="A0A1C6UKQ2"/>
<dbReference type="Proteomes" id="UP000198937">
    <property type="component" value="Unassembled WGS sequence"/>
</dbReference>
<gene>
    <name evidence="2" type="ORF">GA0070617_2696</name>
</gene>
<evidence type="ECO:0000313" key="3">
    <source>
        <dbReference type="Proteomes" id="UP000198937"/>
    </source>
</evidence>
<feature type="domain" description="SnoaL-like" evidence="1">
    <location>
        <begin position="8"/>
        <end position="94"/>
    </location>
</feature>
<dbReference type="OrthoDB" id="9808719at2"/>
<accession>A0A1C6UKQ2</accession>
<organism evidence="2 3">
    <name type="scientific">Micromonospora yangpuensis</name>
    <dbReference type="NCBI Taxonomy" id="683228"/>
    <lineage>
        <taxon>Bacteria</taxon>
        <taxon>Bacillati</taxon>
        <taxon>Actinomycetota</taxon>
        <taxon>Actinomycetes</taxon>
        <taxon>Micromonosporales</taxon>
        <taxon>Micromonosporaceae</taxon>
        <taxon>Micromonospora</taxon>
    </lineage>
</organism>
<dbReference type="STRING" id="683228.GA0070617_2696"/>
<evidence type="ECO:0000259" key="1">
    <source>
        <dbReference type="Pfam" id="PF12680"/>
    </source>
</evidence>
<dbReference type="EMBL" id="FMIA01000002">
    <property type="protein sequence ID" value="SCL54552.1"/>
    <property type="molecule type" value="Genomic_DNA"/>
</dbReference>
<reference evidence="2 3" key="1">
    <citation type="submission" date="2016-06" db="EMBL/GenBank/DDBJ databases">
        <authorList>
            <person name="Kjaerup R.B."/>
            <person name="Dalgaard T.S."/>
            <person name="Juul-Madsen H.R."/>
        </authorList>
    </citation>
    <scope>NUCLEOTIDE SEQUENCE [LARGE SCALE GENOMIC DNA]</scope>
    <source>
        <strain evidence="2 3">DSM 45577</strain>
    </source>
</reference>
<sequence length="121" mass="13241">MSDLAKTAERYLEIWNEADPQVRLEKIREVWTENATYIDPMASVSGHDGINALIGAARDQFPGMVFSLLDTVDAHHDVARFRWGLAPEGASEPLAIGFDVAKAGPDGRLEAVYGFLDKLPG</sequence>
<dbReference type="RefSeq" id="WP_091437053.1">
    <property type="nucleotide sequence ID" value="NZ_BMMJ01000009.1"/>
</dbReference>
<name>A0A1C6UKQ2_9ACTN</name>
<dbReference type="SUPFAM" id="SSF54427">
    <property type="entry name" value="NTF2-like"/>
    <property type="match status" value="1"/>
</dbReference>
<proteinExistence type="predicted"/>
<evidence type="ECO:0000313" key="2">
    <source>
        <dbReference type="EMBL" id="SCL54552.1"/>
    </source>
</evidence>
<dbReference type="Pfam" id="PF12680">
    <property type="entry name" value="SnoaL_2"/>
    <property type="match status" value="1"/>
</dbReference>
<protein>
    <submittedName>
        <fullName evidence="2">SnoaL-like domain-containing protein</fullName>
    </submittedName>
</protein>
<dbReference type="InterPro" id="IPR032710">
    <property type="entry name" value="NTF2-like_dom_sf"/>
</dbReference>